<dbReference type="PANTHER" id="PTHR38781">
    <property type="entry name" value="ANTITOXIN DINJ-RELATED"/>
    <property type="match status" value="1"/>
</dbReference>
<organism evidence="3 4">
    <name type="scientific">Bifidobacterium reuteri DSM 23975</name>
    <dbReference type="NCBI Taxonomy" id="1437610"/>
    <lineage>
        <taxon>Bacteria</taxon>
        <taxon>Bacillati</taxon>
        <taxon>Actinomycetota</taxon>
        <taxon>Actinomycetes</taxon>
        <taxon>Bifidobacteriales</taxon>
        <taxon>Bifidobacteriaceae</taxon>
        <taxon>Bifidobacterium</taxon>
    </lineage>
</organism>
<dbReference type="NCBIfam" id="TIGR02384">
    <property type="entry name" value="RelB_DinJ"/>
    <property type="match status" value="1"/>
</dbReference>
<dbReference type="InterPro" id="IPR013321">
    <property type="entry name" value="Arc_rbn_hlx_hlx"/>
</dbReference>
<sequence>MTATAETRINFRTDPETKEAATRVFDTLGIDMSTALNMFLKQTVRNQALPFTPSVDTTANMEARRQAFAREGRRFDTVDELRSFYGD</sequence>
<dbReference type="eggNOG" id="COG3077">
    <property type="taxonomic scope" value="Bacteria"/>
</dbReference>
<evidence type="ECO:0000313" key="3">
    <source>
        <dbReference type="EMBL" id="KFI85353.1"/>
    </source>
</evidence>
<dbReference type="Pfam" id="PF04221">
    <property type="entry name" value="RelB"/>
    <property type="match status" value="1"/>
</dbReference>
<evidence type="ECO:0000256" key="1">
    <source>
        <dbReference type="ARBA" id="ARBA00010562"/>
    </source>
</evidence>
<reference evidence="3 4" key="1">
    <citation type="submission" date="2014-03" db="EMBL/GenBank/DDBJ databases">
        <title>Genomics of Bifidobacteria.</title>
        <authorList>
            <person name="Ventura M."/>
            <person name="Milani C."/>
            <person name="Lugli G.A."/>
        </authorList>
    </citation>
    <scope>NUCLEOTIDE SEQUENCE [LARGE SCALE GENOMIC DNA]</scope>
    <source>
        <strain evidence="3 4">DSM 23975</strain>
    </source>
</reference>
<dbReference type="RefSeq" id="WP_044090646.1">
    <property type="nucleotide sequence ID" value="NZ_JDUW01000036.1"/>
</dbReference>
<dbReference type="GO" id="GO:0015643">
    <property type="term" value="F:toxic substance binding"/>
    <property type="evidence" value="ECO:0007669"/>
    <property type="project" value="InterPro"/>
</dbReference>
<evidence type="ECO:0000256" key="2">
    <source>
        <dbReference type="ARBA" id="ARBA00022649"/>
    </source>
</evidence>
<dbReference type="OrthoDB" id="3193284at2"/>
<comment type="similarity">
    <text evidence="1">Belongs to the RelB/DinJ antitoxin family.</text>
</comment>
<evidence type="ECO:0000313" key="4">
    <source>
        <dbReference type="Proteomes" id="UP000028984"/>
    </source>
</evidence>
<dbReference type="Gene3D" id="1.10.1220.10">
    <property type="entry name" value="Met repressor-like"/>
    <property type="match status" value="1"/>
</dbReference>
<keyword evidence="2" id="KW-1277">Toxin-antitoxin system</keyword>
<dbReference type="Proteomes" id="UP000028984">
    <property type="component" value="Unassembled WGS sequence"/>
</dbReference>
<protein>
    <submittedName>
        <fullName evidence="3">Addiction module antitoxin, RelB/DinJ family protein</fullName>
    </submittedName>
</protein>
<dbReference type="GO" id="GO:0044010">
    <property type="term" value="P:single-species biofilm formation"/>
    <property type="evidence" value="ECO:0007669"/>
    <property type="project" value="InterPro"/>
</dbReference>
<dbReference type="GO" id="GO:0006355">
    <property type="term" value="P:regulation of DNA-templated transcription"/>
    <property type="evidence" value="ECO:0007669"/>
    <property type="project" value="InterPro"/>
</dbReference>
<comment type="caution">
    <text evidence="3">The sequence shown here is derived from an EMBL/GenBank/DDBJ whole genome shotgun (WGS) entry which is preliminary data.</text>
</comment>
<dbReference type="InterPro" id="IPR007337">
    <property type="entry name" value="RelB/DinJ"/>
</dbReference>
<dbReference type="PIRSF" id="PIRSF003108">
    <property type="entry name" value="DinJ"/>
    <property type="match status" value="1"/>
</dbReference>
<dbReference type="PANTHER" id="PTHR38781:SF1">
    <property type="entry name" value="ANTITOXIN DINJ-RELATED"/>
    <property type="match status" value="1"/>
</dbReference>
<name>A0A087CQ03_9BIFI</name>
<dbReference type="InterPro" id="IPR026262">
    <property type="entry name" value="DinJ"/>
</dbReference>
<proteinExistence type="inferred from homology"/>
<dbReference type="EMBL" id="JGZK01000007">
    <property type="protein sequence ID" value="KFI85353.1"/>
    <property type="molecule type" value="Genomic_DNA"/>
</dbReference>
<dbReference type="GO" id="GO:0006351">
    <property type="term" value="P:DNA-templated transcription"/>
    <property type="evidence" value="ECO:0007669"/>
    <property type="project" value="TreeGrafter"/>
</dbReference>
<keyword evidence="4" id="KW-1185">Reference proteome</keyword>
<dbReference type="STRING" id="1437610.BREU_2310"/>
<dbReference type="GO" id="GO:0000987">
    <property type="term" value="F:cis-regulatory region sequence-specific DNA binding"/>
    <property type="evidence" value="ECO:0007669"/>
    <property type="project" value="InterPro"/>
</dbReference>
<accession>A0A087CQ03</accession>
<dbReference type="AlphaFoldDB" id="A0A087CQ03"/>
<gene>
    <name evidence="3" type="ORF">BREU_2310</name>
</gene>